<keyword evidence="9" id="KW-0378">Hydrolase</keyword>
<evidence type="ECO:0000256" key="7">
    <source>
        <dbReference type="ARBA" id="ARBA00022759"/>
    </source>
</evidence>
<dbReference type="Proteomes" id="UP001302257">
    <property type="component" value="Chromosome"/>
</dbReference>
<evidence type="ECO:0000256" key="11">
    <source>
        <dbReference type="ARBA" id="ARBA00023172"/>
    </source>
</evidence>
<evidence type="ECO:0000313" key="18">
    <source>
        <dbReference type="EMBL" id="WNO05988.1"/>
    </source>
</evidence>
<dbReference type="PIRSF" id="PIRSF001007">
    <property type="entry name" value="RusA"/>
    <property type="match status" value="1"/>
</dbReference>
<gene>
    <name evidence="18" type="ORF">RAN89_06050</name>
</gene>
<comment type="catalytic activity">
    <reaction evidence="14">
        <text>Endonucleolytic cleavage at a junction such as a reciprocal single-stranded crossover between two homologous DNA duplexes (Holliday junction).</text>
        <dbReference type="EC" id="3.1.21.10"/>
    </reaction>
</comment>
<comment type="similarity">
    <text evidence="2">Belongs to the RusA family.</text>
</comment>
<keyword evidence="7" id="KW-0255">Endonuclease</keyword>
<evidence type="ECO:0000256" key="1">
    <source>
        <dbReference type="ARBA" id="ARBA00001946"/>
    </source>
</evidence>
<dbReference type="EMBL" id="CP132507">
    <property type="protein sequence ID" value="WNO05988.1"/>
    <property type="molecule type" value="Genomic_DNA"/>
</dbReference>
<protein>
    <recommendedName>
        <fullName evidence="4">Crossover junction endodeoxyribonuclease RusA</fullName>
        <ecNumber evidence="15">3.1.21.10</ecNumber>
    </recommendedName>
    <alternativeName>
        <fullName evidence="16">Holliday junction nuclease RusA</fullName>
    </alternativeName>
    <alternativeName>
        <fullName evidence="17">Holliday junction resolvase</fullName>
    </alternativeName>
</protein>
<dbReference type="SUPFAM" id="SSF103084">
    <property type="entry name" value="Holliday junction resolvase RusA"/>
    <property type="match status" value="1"/>
</dbReference>
<comment type="subunit">
    <text evidence="3">Homodimer.</text>
</comment>
<evidence type="ECO:0000256" key="5">
    <source>
        <dbReference type="ARBA" id="ARBA00022722"/>
    </source>
</evidence>
<dbReference type="Gene3D" id="3.30.1330.70">
    <property type="entry name" value="Holliday junction resolvase RusA"/>
    <property type="match status" value="1"/>
</dbReference>
<evidence type="ECO:0000256" key="10">
    <source>
        <dbReference type="ARBA" id="ARBA00022842"/>
    </source>
</evidence>
<sequence length="123" mass="13894">MIDTYSLTLPLPPSVNHYYLRNKQGGMRVSVEGEDFRWQVMQAVKQSKMPKLKGRICLVARIFPKDKRITDIDNRIKALQDALQIAGAFENDSQIDELHIMRGAIVSGGRAEVLIGEILAKQE</sequence>
<dbReference type="InterPro" id="IPR008822">
    <property type="entry name" value="Endonuclease_RusA-like"/>
</dbReference>
<dbReference type="InterPro" id="IPR016281">
    <property type="entry name" value="Endonuclease_RusA"/>
</dbReference>
<dbReference type="EC" id="3.1.21.10" evidence="15"/>
<proteinExistence type="inferred from homology"/>
<name>A0ABZ0B3F5_9BURK</name>
<evidence type="ECO:0000256" key="14">
    <source>
        <dbReference type="ARBA" id="ARBA00029354"/>
    </source>
</evidence>
<comment type="function">
    <text evidence="13">Endonuclease that resolves Holliday junction intermediates made during homologous genetic recombination and DNA repair. Exhibits sequence and structure-selective cleavage of four-way DNA junctions, where it introduces symmetrical nicks in two strands of the same polarity at the 5' side of CC dinucleotides. Corrects the defects in genetic recombination and DNA repair associated with inactivation of RuvAB or RuvC.</text>
</comment>
<keyword evidence="6" id="KW-0479">Metal-binding</keyword>
<evidence type="ECO:0000256" key="12">
    <source>
        <dbReference type="ARBA" id="ARBA00023204"/>
    </source>
</evidence>
<keyword evidence="19" id="KW-1185">Reference proteome</keyword>
<evidence type="ECO:0000256" key="9">
    <source>
        <dbReference type="ARBA" id="ARBA00022801"/>
    </source>
</evidence>
<evidence type="ECO:0000256" key="17">
    <source>
        <dbReference type="ARBA" id="ARBA00031953"/>
    </source>
</evidence>
<comment type="cofactor">
    <cofactor evidence="1">
        <name>Mg(2+)</name>
        <dbReference type="ChEBI" id="CHEBI:18420"/>
    </cofactor>
</comment>
<evidence type="ECO:0000256" key="6">
    <source>
        <dbReference type="ARBA" id="ARBA00022723"/>
    </source>
</evidence>
<evidence type="ECO:0000256" key="3">
    <source>
        <dbReference type="ARBA" id="ARBA00011738"/>
    </source>
</evidence>
<reference evidence="18 19" key="1">
    <citation type="submission" date="2023-08" db="EMBL/GenBank/DDBJ databases">
        <title>Rhodoferax potami sp. nov. and Rhodoferax mekongensis sp. nov., isolated from the Mekong River in Thailand.</title>
        <authorList>
            <person name="Kitikhun S."/>
            <person name="Charoenyingcharoen P."/>
            <person name="Siriarchawattana P."/>
            <person name="Likhitrattanapisal S."/>
            <person name="Nilsakha T."/>
            <person name="Chanpet A."/>
            <person name="Rattanawaree P."/>
            <person name="Ingsriswang S."/>
        </authorList>
    </citation>
    <scope>NUCLEOTIDE SEQUENCE [LARGE SCALE GENOMIC DNA]</scope>
    <source>
        <strain evidence="18 19">TBRC 17307</strain>
    </source>
</reference>
<dbReference type="Pfam" id="PF05866">
    <property type="entry name" value="RusA"/>
    <property type="match status" value="1"/>
</dbReference>
<accession>A0ABZ0B3F5</accession>
<evidence type="ECO:0000256" key="15">
    <source>
        <dbReference type="ARBA" id="ARBA00029488"/>
    </source>
</evidence>
<keyword evidence="8" id="KW-0227">DNA damage</keyword>
<dbReference type="InterPro" id="IPR036614">
    <property type="entry name" value="RusA-like_sf"/>
</dbReference>
<keyword evidence="5" id="KW-0540">Nuclease</keyword>
<keyword evidence="12" id="KW-0234">DNA repair</keyword>
<evidence type="ECO:0000256" key="8">
    <source>
        <dbReference type="ARBA" id="ARBA00022763"/>
    </source>
</evidence>
<evidence type="ECO:0000256" key="16">
    <source>
        <dbReference type="ARBA" id="ARBA00030920"/>
    </source>
</evidence>
<evidence type="ECO:0000313" key="19">
    <source>
        <dbReference type="Proteomes" id="UP001302257"/>
    </source>
</evidence>
<dbReference type="RefSeq" id="WP_313868710.1">
    <property type="nucleotide sequence ID" value="NZ_CP132507.1"/>
</dbReference>
<keyword evidence="10" id="KW-0460">Magnesium</keyword>
<evidence type="ECO:0000256" key="2">
    <source>
        <dbReference type="ARBA" id="ARBA00008865"/>
    </source>
</evidence>
<keyword evidence="11" id="KW-0233">DNA recombination</keyword>
<evidence type="ECO:0000256" key="4">
    <source>
        <dbReference type="ARBA" id="ARBA00014885"/>
    </source>
</evidence>
<evidence type="ECO:0000256" key="13">
    <source>
        <dbReference type="ARBA" id="ARBA00024745"/>
    </source>
</evidence>
<organism evidence="18 19">
    <name type="scientific">Rhodoferax mekongensis</name>
    <dbReference type="NCBI Taxonomy" id="3068341"/>
    <lineage>
        <taxon>Bacteria</taxon>
        <taxon>Pseudomonadati</taxon>
        <taxon>Pseudomonadota</taxon>
        <taxon>Betaproteobacteria</taxon>
        <taxon>Burkholderiales</taxon>
        <taxon>Comamonadaceae</taxon>
        <taxon>Rhodoferax</taxon>
    </lineage>
</organism>